<reference evidence="7 8" key="1">
    <citation type="submission" date="2016-03" db="EMBL/GenBank/DDBJ databases">
        <title>Draft genome sequence of the Vibrio tubiashii subs. europaeus.</title>
        <authorList>
            <person name="Spinard E."/>
            <person name="Dubert J."/>
            <person name="Nelson D.R."/>
            <person name="Barja J.L."/>
        </authorList>
    </citation>
    <scope>NUCLEOTIDE SEQUENCE [LARGE SCALE GENOMIC DNA]</scope>
    <source>
        <strain evidence="8">PP-638</strain>
    </source>
</reference>
<dbReference type="InterPro" id="IPR051791">
    <property type="entry name" value="Pra-immunoreactive"/>
</dbReference>
<name>A0A178J7P3_9VIBR</name>
<evidence type="ECO:0000256" key="5">
    <source>
        <dbReference type="ARBA" id="ARBA00023136"/>
    </source>
</evidence>
<gene>
    <name evidence="7" type="ORF">AZ468_21900</name>
</gene>
<sequence length="164" mass="18082">MIGGLELSSEVVLASRWSRFGATSIDAIISMAFNIPIILYTDIGARLISLQALSITDVLLSAIYSMIAYILCHGYLLHKKGQTIGKYVFGISIVNMKGELIGFPKIYLKRNLPVGMAAYIPFIGGYLPLADMLFIFRKDKRCMHDLIAGTQVVSVAVKKDTDFN</sequence>
<keyword evidence="2" id="KW-1003">Cell membrane</keyword>
<dbReference type="PANTHER" id="PTHR36115:SF4">
    <property type="entry name" value="MEMBRANE PROTEIN"/>
    <property type="match status" value="1"/>
</dbReference>
<protein>
    <recommendedName>
        <fullName evidence="6">RDD domain-containing protein</fullName>
    </recommendedName>
</protein>
<evidence type="ECO:0000256" key="1">
    <source>
        <dbReference type="ARBA" id="ARBA00004651"/>
    </source>
</evidence>
<dbReference type="EMBL" id="LUAX01000007">
    <property type="protein sequence ID" value="OAM98173.1"/>
    <property type="molecule type" value="Genomic_DNA"/>
</dbReference>
<keyword evidence="4" id="KW-1133">Transmembrane helix</keyword>
<feature type="domain" description="RDD" evidence="6">
    <location>
        <begin position="14"/>
        <end position="149"/>
    </location>
</feature>
<dbReference type="PANTHER" id="PTHR36115">
    <property type="entry name" value="PROLINE-RICH ANTIGEN HOMOLOG-RELATED"/>
    <property type="match status" value="1"/>
</dbReference>
<evidence type="ECO:0000313" key="8">
    <source>
        <dbReference type="Proteomes" id="UP000094761"/>
    </source>
</evidence>
<evidence type="ECO:0000256" key="4">
    <source>
        <dbReference type="ARBA" id="ARBA00022989"/>
    </source>
</evidence>
<organism evidence="7 8">
    <name type="scientific">Vibrio europaeus</name>
    <dbReference type="NCBI Taxonomy" id="300876"/>
    <lineage>
        <taxon>Bacteria</taxon>
        <taxon>Pseudomonadati</taxon>
        <taxon>Pseudomonadota</taxon>
        <taxon>Gammaproteobacteria</taxon>
        <taxon>Vibrionales</taxon>
        <taxon>Vibrionaceae</taxon>
        <taxon>Vibrio</taxon>
        <taxon>Vibrio oreintalis group</taxon>
    </lineage>
</organism>
<keyword evidence="3" id="KW-0812">Transmembrane</keyword>
<evidence type="ECO:0000256" key="3">
    <source>
        <dbReference type="ARBA" id="ARBA00022692"/>
    </source>
</evidence>
<dbReference type="InterPro" id="IPR010432">
    <property type="entry name" value="RDD"/>
</dbReference>
<accession>A0A178J7P3</accession>
<keyword evidence="5" id="KW-0472">Membrane</keyword>
<comment type="caution">
    <text evidence="7">The sequence shown here is derived from an EMBL/GenBank/DDBJ whole genome shotgun (WGS) entry which is preliminary data.</text>
</comment>
<comment type="subcellular location">
    <subcellularLocation>
        <location evidence="1">Cell membrane</location>
        <topology evidence="1">Multi-pass membrane protein</topology>
    </subcellularLocation>
</comment>
<dbReference type="OrthoDB" id="8612316at2"/>
<dbReference type="GO" id="GO:0005886">
    <property type="term" value="C:plasma membrane"/>
    <property type="evidence" value="ECO:0007669"/>
    <property type="project" value="UniProtKB-SubCell"/>
</dbReference>
<dbReference type="Proteomes" id="UP000094761">
    <property type="component" value="Unassembled WGS sequence"/>
</dbReference>
<dbReference type="Pfam" id="PF06271">
    <property type="entry name" value="RDD"/>
    <property type="match status" value="1"/>
</dbReference>
<evidence type="ECO:0000259" key="6">
    <source>
        <dbReference type="Pfam" id="PF06271"/>
    </source>
</evidence>
<proteinExistence type="predicted"/>
<evidence type="ECO:0000256" key="2">
    <source>
        <dbReference type="ARBA" id="ARBA00022475"/>
    </source>
</evidence>
<dbReference type="AlphaFoldDB" id="A0A178J7P3"/>
<evidence type="ECO:0000313" key="7">
    <source>
        <dbReference type="EMBL" id="OAM98173.1"/>
    </source>
</evidence>